<sequence>MINFRQKKAGKKMKNIFKKIFGGKSEGTSEDGTSVYRYDESLSDMDNVAFTPYVEEIKKHFDKVFPGRQSSTFHELISDTIHIDITIMEATEEQPFKILFTTGMSSMPMTLPDEIPEDQRELYYRSELMMFLPADWELTEQSIKNENNYWPIRLMKQMARFPHEYNTWLAYGHTVPNYETYDSYSENTGLNGVIFNMFKEEISVINTNDSNRINIYYVLPLYKEEIEYKLQNGMDALMDKLDSTDWIILNSQRENTCK</sequence>
<reference evidence="2 3" key="1">
    <citation type="submission" date="2023-09" db="EMBL/GenBank/DDBJ databases">
        <authorList>
            <person name="Zhai L."/>
        </authorList>
    </citation>
    <scope>NUCLEOTIDE SEQUENCE [LARGE SCALE GENOMIC DNA]</scope>
    <source>
        <strain evidence="2 3">5 N-1</strain>
    </source>
</reference>
<evidence type="ECO:0000313" key="3">
    <source>
        <dbReference type="Proteomes" id="UP001256646"/>
    </source>
</evidence>
<gene>
    <name evidence="2" type="ORF">RGC78_09030</name>
</gene>
<dbReference type="Proteomes" id="UP001256646">
    <property type="component" value="Unassembled WGS sequence"/>
</dbReference>
<protein>
    <submittedName>
        <fullName evidence="2">Suppressor of fused domain protein</fullName>
    </submittedName>
</protein>
<proteinExistence type="predicted"/>
<name>A0ABU1EH68_9CLOT</name>
<evidence type="ECO:0000259" key="1">
    <source>
        <dbReference type="Pfam" id="PF05076"/>
    </source>
</evidence>
<dbReference type="EMBL" id="JAVJAN010000021">
    <property type="protein sequence ID" value="MDR5587608.1"/>
    <property type="molecule type" value="Genomic_DNA"/>
</dbReference>
<feature type="domain" description="Suppressor of fused-like" evidence="1">
    <location>
        <begin position="80"/>
        <end position="253"/>
    </location>
</feature>
<evidence type="ECO:0000313" key="2">
    <source>
        <dbReference type="EMBL" id="MDR5587608.1"/>
    </source>
</evidence>
<keyword evidence="3" id="KW-1185">Reference proteome</keyword>
<dbReference type="InterPro" id="IPR020941">
    <property type="entry name" value="SUFU-like_domain"/>
</dbReference>
<comment type="caution">
    <text evidence="2">The sequence shown here is derived from an EMBL/GenBank/DDBJ whole genome shotgun (WGS) entry which is preliminary data.</text>
</comment>
<dbReference type="Pfam" id="PF05076">
    <property type="entry name" value="SUFU"/>
    <property type="match status" value="1"/>
</dbReference>
<accession>A0ABU1EH68</accession>
<organism evidence="2 3">
    <name type="scientific">Clostridium aquiflavi</name>
    <dbReference type="NCBI Taxonomy" id="3073603"/>
    <lineage>
        <taxon>Bacteria</taxon>
        <taxon>Bacillati</taxon>
        <taxon>Bacillota</taxon>
        <taxon>Clostridia</taxon>
        <taxon>Eubacteriales</taxon>
        <taxon>Clostridiaceae</taxon>
        <taxon>Clostridium</taxon>
    </lineage>
</organism>